<protein>
    <recommendedName>
        <fullName evidence="2">15-cis-phytoene synthase</fullName>
        <ecNumber evidence="2">2.5.1.32</ecNumber>
    </recommendedName>
</protein>
<dbReference type="InterPro" id="IPR008949">
    <property type="entry name" value="Isoprenoid_synthase_dom_sf"/>
</dbReference>
<dbReference type="SUPFAM" id="SSF48576">
    <property type="entry name" value="Terpenoid synthases"/>
    <property type="match status" value="1"/>
</dbReference>
<dbReference type="EMBL" id="QOIP01000008">
    <property type="protein sequence ID" value="RLU19457.1"/>
    <property type="molecule type" value="Genomic_DNA"/>
</dbReference>
<comment type="catalytic activity">
    <reaction evidence="1">
        <text>2 (2E,6E,10E)-geranylgeranyl diphosphate = 15-cis-phytoene + 2 diphosphate</text>
        <dbReference type="Rhea" id="RHEA:34475"/>
        <dbReference type="ChEBI" id="CHEBI:27787"/>
        <dbReference type="ChEBI" id="CHEBI:33019"/>
        <dbReference type="ChEBI" id="CHEBI:58756"/>
        <dbReference type="EC" id="2.5.1.32"/>
    </reaction>
</comment>
<proteinExistence type="predicted"/>
<dbReference type="AlphaFoldDB" id="A0A3L8DG79"/>
<reference evidence="4" key="1">
    <citation type="journal article" date="2018" name="Genome Res.">
        <title>The genomic architecture and molecular evolution of ant odorant receptors.</title>
        <authorList>
            <person name="McKenzie S.K."/>
            <person name="Kronauer D.J.C."/>
        </authorList>
    </citation>
    <scope>NUCLEOTIDE SEQUENCE [LARGE SCALE GENOMIC DNA]</scope>
    <source>
        <strain evidence="4">Clonal line C1</strain>
    </source>
</reference>
<evidence type="ECO:0000256" key="3">
    <source>
        <dbReference type="ARBA" id="ARBA00022746"/>
    </source>
</evidence>
<name>A0A3L8DG79_OOCBI</name>
<dbReference type="GO" id="GO:0016117">
    <property type="term" value="P:carotenoid biosynthetic process"/>
    <property type="evidence" value="ECO:0007669"/>
    <property type="project" value="UniProtKB-KW"/>
</dbReference>
<evidence type="ECO:0000256" key="2">
    <source>
        <dbReference type="ARBA" id="ARBA00012396"/>
    </source>
</evidence>
<comment type="caution">
    <text evidence="4">The sequence shown here is derived from an EMBL/GenBank/DDBJ whole genome shotgun (WGS) entry which is preliminary data.</text>
</comment>
<dbReference type="EC" id="2.5.1.32" evidence="2"/>
<dbReference type="Gene3D" id="1.10.600.10">
    <property type="entry name" value="Farnesyl Diphosphate Synthase"/>
    <property type="match status" value="1"/>
</dbReference>
<reference evidence="4" key="2">
    <citation type="submission" date="2018-07" db="EMBL/GenBank/DDBJ databases">
        <authorList>
            <person name="Mckenzie S.K."/>
            <person name="Kronauer D.J.C."/>
        </authorList>
    </citation>
    <scope>NUCLEOTIDE SEQUENCE</scope>
    <source>
        <strain evidence="4">Clonal line C1</strain>
    </source>
</reference>
<dbReference type="Pfam" id="PF00494">
    <property type="entry name" value="SQS_PSY"/>
    <property type="match status" value="1"/>
</dbReference>
<accession>A0A3L8DG79</accession>
<organism evidence="4">
    <name type="scientific">Ooceraea biroi</name>
    <name type="common">Clonal raider ant</name>
    <name type="synonym">Cerapachys biroi</name>
    <dbReference type="NCBI Taxonomy" id="2015173"/>
    <lineage>
        <taxon>Eukaryota</taxon>
        <taxon>Metazoa</taxon>
        <taxon>Ecdysozoa</taxon>
        <taxon>Arthropoda</taxon>
        <taxon>Hexapoda</taxon>
        <taxon>Insecta</taxon>
        <taxon>Pterygota</taxon>
        <taxon>Neoptera</taxon>
        <taxon>Endopterygota</taxon>
        <taxon>Hymenoptera</taxon>
        <taxon>Apocrita</taxon>
        <taxon>Aculeata</taxon>
        <taxon>Formicoidea</taxon>
        <taxon>Formicidae</taxon>
        <taxon>Dorylinae</taxon>
        <taxon>Ooceraea</taxon>
    </lineage>
</organism>
<evidence type="ECO:0000313" key="4">
    <source>
        <dbReference type="EMBL" id="RLU19457.1"/>
    </source>
</evidence>
<gene>
    <name evidence="4" type="ORF">DMN91_008014</name>
</gene>
<keyword evidence="3" id="KW-0125">Carotenoid biosynthesis</keyword>
<dbReference type="OrthoDB" id="270318at2759"/>
<dbReference type="InterPro" id="IPR002060">
    <property type="entry name" value="Squ/phyt_synthse"/>
</dbReference>
<dbReference type="PANTHER" id="PTHR31480">
    <property type="entry name" value="BIFUNCTIONAL LYCOPENE CYCLASE/PHYTOENE SYNTHASE"/>
    <property type="match status" value="1"/>
</dbReference>
<sequence length="315" mass="36100">MNKLSSIIEQSVRLQLRHMNTIAKPIQTPSEYCLQLVRYLSLLHEDCRIVNNDYENFLCTLLLPGMIKSAALAIRAFNVEVAQVEDQVRDRQIGAVRLQFWMETLNNIYSDHPPRTPIALELHRILKRHKLSKHYFKRLIDARLSKLNNSVFIDLESLEKYSDYTTSSIYYLLLEAQGIADVKADHAVSHLGKAHGLVTLIRSVPYNARKRVMILPQDVLLKNGVSSESIFRAQPSAGLRDAIFDVASCAKQHLEMATSLKKTASKNLSVTFLPTVCVENYLEDLRKADFDVFHPTLQKRKGTLPLQLLWRKMWS</sequence>
<dbReference type="Proteomes" id="UP000279307">
    <property type="component" value="Chromosome 8"/>
</dbReference>
<evidence type="ECO:0000256" key="1">
    <source>
        <dbReference type="ARBA" id="ARBA00001805"/>
    </source>
</evidence>